<proteinExistence type="predicted"/>
<organism evidence="2 3">
    <name type="scientific">Amycolatopsis eburnea</name>
    <dbReference type="NCBI Taxonomy" id="2267691"/>
    <lineage>
        <taxon>Bacteria</taxon>
        <taxon>Bacillati</taxon>
        <taxon>Actinomycetota</taxon>
        <taxon>Actinomycetes</taxon>
        <taxon>Pseudonocardiales</taxon>
        <taxon>Pseudonocardiaceae</taxon>
        <taxon>Amycolatopsis</taxon>
    </lineage>
</organism>
<keyword evidence="2" id="KW-0255">Endonuclease</keyword>
<feature type="domain" description="Restriction endonuclease type IV Mrr" evidence="1">
    <location>
        <begin position="3"/>
        <end position="114"/>
    </location>
</feature>
<dbReference type="AlphaFoldDB" id="A0A3R9DZL8"/>
<dbReference type="GO" id="GO:0003677">
    <property type="term" value="F:DNA binding"/>
    <property type="evidence" value="ECO:0007669"/>
    <property type="project" value="InterPro"/>
</dbReference>
<keyword evidence="3" id="KW-1185">Reference proteome</keyword>
<accession>A0A3R9DZL8</accession>
<evidence type="ECO:0000313" key="2">
    <source>
        <dbReference type="EMBL" id="RSD17830.1"/>
    </source>
</evidence>
<dbReference type="Gene3D" id="3.40.1350.10">
    <property type="match status" value="1"/>
</dbReference>
<dbReference type="InterPro" id="IPR011856">
    <property type="entry name" value="tRNA_endonuc-like_dom_sf"/>
</dbReference>
<evidence type="ECO:0000313" key="3">
    <source>
        <dbReference type="Proteomes" id="UP000267081"/>
    </source>
</evidence>
<gene>
    <name evidence="2" type="ORF">EIY87_19185</name>
</gene>
<dbReference type="PANTHER" id="PTHR30015:SF7">
    <property type="entry name" value="TYPE IV METHYL-DIRECTED RESTRICTION ENZYME ECOKMRR"/>
    <property type="match status" value="1"/>
</dbReference>
<protein>
    <submittedName>
        <fullName evidence="2">Restriction endonuclease</fullName>
    </submittedName>
</protein>
<dbReference type="SUPFAM" id="SSF52980">
    <property type="entry name" value="Restriction endonuclease-like"/>
    <property type="match status" value="1"/>
</dbReference>
<keyword evidence="2" id="KW-0378">Hydrolase</keyword>
<dbReference type="GO" id="GO:0009307">
    <property type="term" value="P:DNA restriction-modification system"/>
    <property type="evidence" value="ECO:0007669"/>
    <property type="project" value="InterPro"/>
</dbReference>
<dbReference type="GO" id="GO:0015666">
    <property type="term" value="F:restriction endodeoxyribonuclease activity"/>
    <property type="evidence" value="ECO:0007669"/>
    <property type="project" value="TreeGrafter"/>
</dbReference>
<dbReference type="Pfam" id="PF04471">
    <property type="entry name" value="Mrr_cat"/>
    <property type="match status" value="1"/>
</dbReference>
<dbReference type="PANTHER" id="PTHR30015">
    <property type="entry name" value="MRR RESTRICTION SYSTEM PROTEIN"/>
    <property type="match status" value="1"/>
</dbReference>
<comment type="caution">
    <text evidence="2">The sequence shown here is derived from an EMBL/GenBank/DDBJ whole genome shotgun (WGS) entry which is preliminary data.</text>
</comment>
<dbReference type="EMBL" id="RSEC01000039">
    <property type="protein sequence ID" value="RSD17830.1"/>
    <property type="molecule type" value="Genomic_DNA"/>
</dbReference>
<dbReference type="InterPro" id="IPR052906">
    <property type="entry name" value="Type_IV_Methyl-Rstrct_Enzyme"/>
</dbReference>
<sequence length="239" mass="26469">MAEWDDYQEEVASFFRGLGLDAATNVPISGARTSHDIDVVVRSEHVGFDMLWIVECKRWSKPVSKLHVLALREIVSDVGADRGLLMAESGFQSGAHEAAELTNVKLTSLVELKDSASYSLGMASLRALQDRVDECRSRYWELEKESRIDCGLRPPVGLPGYSGNLVIEASEAALNDAFKGKFPPLLDGLAPLLYRHFRFSAGSPSGLYEEIEPLVAELEELLDRAYASPGRKLKRDRTN</sequence>
<dbReference type="InterPro" id="IPR007560">
    <property type="entry name" value="Restrct_endonuc_IV_Mrr"/>
</dbReference>
<evidence type="ECO:0000259" key="1">
    <source>
        <dbReference type="Pfam" id="PF04471"/>
    </source>
</evidence>
<keyword evidence="2" id="KW-0540">Nuclease</keyword>
<name>A0A3R9DZL8_9PSEU</name>
<dbReference type="OrthoDB" id="4078759at2"/>
<dbReference type="RefSeq" id="WP_125310066.1">
    <property type="nucleotide sequence ID" value="NZ_RSEC01000039.1"/>
</dbReference>
<dbReference type="InterPro" id="IPR011335">
    <property type="entry name" value="Restrct_endonuc-II-like"/>
</dbReference>
<reference evidence="2 3" key="1">
    <citation type="submission" date="2018-12" db="EMBL/GenBank/DDBJ databases">
        <title>Amycolatopsis eburnea sp. nov. actinomycete associate with arbuscular mycorrhiza fungal spore.</title>
        <authorList>
            <person name="Lumyong S."/>
            <person name="Chaiya L."/>
        </authorList>
    </citation>
    <scope>NUCLEOTIDE SEQUENCE [LARGE SCALE GENOMIC DNA]</scope>
    <source>
        <strain evidence="2 3">GLM-1</strain>
    </source>
</reference>
<dbReference type="Proteomes" id="UP000267081">
    <property type="component" value="Unassembled WGS sequence"/>
</dbReference>